<name>A0A0K3CG97_RHOTO</name>
<dbReference type="Pfam" id="PF09435">
    <property type="entry name" value="DUF2015"/>
    <property type="match status" value="1"/>
</dbReference>
<proteinExistence type="inferred from homology"/>
<evidence type="ECO:0000313" key="5">
    <source>
        <dbReference type="EMBL" id="PRQ73469.1"/>
    </source>
</evidence>
<dbReference type="PANTHER" id="PTHR28023:SF1">
    <property type="entry name" value="UPF0357 PROTEIN YCL012C"/>
    <property type="match status" value="1"/>
</dbReference>
<reference evidence="4 6" key="1">
    <citation type="submission" date="2015-07" db="EMBL/GenBank/DDBJ databases">
        <authorList>
            <person name="Cajimat M.N.B."/>
            <person name="Milazzo M.L."/>
            <person name="Fulhorst C.F."/>
        </authorList>
    </citation>
    <scope>NUCLEOTIDE SEQUENCE [LARGE SCALE GENOMIC DNA]</scope>
    <source>
        <strain evidence="4">Single colony</strain>
    </source>
</reference>
<comment type="similarity">
    <text evidence="1">Belongs to the UPF0357 family.</text>
</comment>
<dbReference type="Proteomes" id="UP000239560">
    <property type="component" value="Unassembled WGS sequence"/>
</dbReference>
<dbReference type="EMBL" id="LCTV02000008">
    <property type="protein sequence ID" value="PRQ73469.1"/>
    <property type="molecule type" value="Genomic_DNA"/>
</dbReference>
<protein>
    <submittedName>
        <fullName evidence="4">Uncharacterized protein</fullName>
    </submittedName>
</protein>
<evidence type="ECO:0000313" key="7">
    <source>
        <dbReference type="Proteomes" id="UP000239560"/>
    </source>
</evidence>
<evidence type="ECO:0000256" key="3">
    <source>
        <dbReference type="SAM" id="Phobius"/>
    </source>
</evidence>
<reference evidence="5 7" key="2">
    <citation type="journal article" date="2018" name="Elife">
        <title>Functional genomics of lipid metabolism in the oleaginous yeast Rhodosporidium toruloides.</title>
        <authorList>
            <person name="Coradetti S.T."/>
            <person name="Pinel D."/>
            <person name="Geiselman G."/>
            <person name="Ito M."/>
            <person name="Mondo S."/>
            <person name="Reilly M.C."/>
            <person name="Cheng Y.F."/>
            <person name="Bauer S."/>
            <person name="Grigoriev I."/>
            <person name="Gladden J.M."/>
            <person name="Simmons B.A."/>
            <person name="Brem R."/>
            <person name="Arkin A.P."/>
            <person name="Skerker J.M."/>
        </authorList>
    </citation>
    <scope>NUCLEOTIDE SEQUENCE [LARGE SCALE GENOMIC DNA]</scope>
    <source>
        <strain evidence="5 7">NBRC 0880</strain>
    </source>
</reference>
<keyword evidence="3" id="KW-0472">Membrane</keyword>
<dbReference type="Proteomes" id="UP000199069">
    <property type="component" value="Unassembled WGS sequence"/>
</dbReference>
<evidence type="ECO:0000256" key="2">
    <source>
        <dbReference type="ARBA" id="ARBA00022729"/>
    </source>
</evidence>
<dbReference type="InterPro" id="IPR018559">
    <property type="entry name" value="DUF2015"/>
</dbReference>
<dbReference type="OMA" id="NIRDGDS"/>
<evidence type="ECO:0000256" key="1">
    <source>
        <dbReference type="ARBA" id="ARBA00008325"/>
    </source>
</evidence>
<keyword evidence="6" id="KW-1185">Reference proteome</keyword>
<dbReference type="EMBL" id="CWKI01000008">
    <property type="protein sequence ID" value="CTR08744.1"/>
    <property type="molecule type" value="Genomic_DNA"/>
</dbReference>
<dbReference type="OrthoDB" id="447314at2759"/>
<evidence type="ECO:0000313" key="4">
    <source>
        <dbReference type="EMBL" id="CTR08744.1"/>
    </source>
</evidence>
<sequence>MPSYHYSLPLAGLIFLGLFLAWHYRHRYVDRLPRSVSSRLRYYAPLRTFEDAAEQGFSTTNFDLSGNISGDQRAGLDDRTLTEVRRIMERENVGFDEARVIHMNRIFRKNGIDANGFPIDPKAITSLG</sequence>
<dbReference type="PANTHER" id="PTHR28023">
    <property type="entry name" value="UPF0357 PROTEIN YCL012C"/>
    <property type="match status" value="1"/>
</dbReference>
<feature type="transmembrane region" description="Helical" evidence="3">
    <location>
        <begin position="6"/>
        <end position="24"/>
    </location>
</feature>
<accession>A0A0K3CG97</accession>
<organism evidence="4 6">
    <name type="scientific">Rhodotorula toruloides</name>
    <name type="common">Yeast</name>
    <name type="synonym">Rhodosporidium toruloides</name>
    <dbReference type="NCBI Taxonomy" id="5286"/>
    <lineage>
        <taxon>Eukaryota</taxon>
        <taxon>Fungi</taxon>
        <taxon>Dikarya</taxon>
        <taxon>Basidiomycota</taxon>
        <taxon>Pucciniomycotina</taxon>
        <taxon>Microbotryomycetes</taxon>
        <taxon>Sporidiobolales</taxon>
        <taxon>Sporidiobolaceae</taxon>
        <taxon>Rhodotorula</taxon>
    </lineage>
</organism>
<keyword evidence="3" id="KW-1133">Transmembrane helix</keyword>
<gene>
    <name evidence="4" type="primary">FGENESH: predicted gene_8.460</name>
    <name evidence="5" type="ORF">AAT19DRAFT_16222</name>
    <name evidence="4" type="ORF">BN2166_0046050</name>
</gene>
<keyword evidence="2" id="KW-0732">Signal</keyword>
<evidence type="ECO:0000313" key="6">
    <source>
        <dbReference type="Proteomes" id="UP000199069"/>
    </source>
</evidence>
<keyword evidence="3" id="KW-0812">Transmembrane</keyword>
<dbReference type="AlphaFoldDB" id="A0A0K3CG97"/>